<dbReference type="AlphaFoldDB" id="A0A248LFV3"/>
<proteinExistence type="predicted"/>
<sequence length="44" mass="4815">MSFCQVVKISATRKAWIDTFALQVEFLALSPVSGMAIQAVRQTA</sequence>
<protein>
    <submittedName>
        <fullName evidence="1">Uncharacterized protein</fullName>
    </submittedName>
</protein>
<dbReference type="Proteomes" id="UP000197424">
    <property type="component" value="Chromosome"/>
</dbReference>
<accession>A0A248LFV3</accession>
<dbReference type="EMBL" id="CP022115">
    <property type="protein sequence ID" value="ASJ23700.1"/>
    <property type="molecule type" value="Genomic_DNA"/>
</dbReference>
<name>A0A248LFV3_9NEIS</name>
<organism evidence="1 2">
    <name type="scientific">Laribacter hongkongensis</name>
    <dbReference type="NCBI Taxonomy" id="168471"/>
    <lineage>
        <taxon>Bacteria</taxon>
        <taxon>Pseudomonadati</taxon>
        <taxon>Pseudomonadota</taxon>
        <taxon>Betaproteobacteria</taxon>
        <taxon>Neisseriales</taxon>
        <taxon>Aquaspirillaceae</taxon>
        <taxon>Laribacter</taxon>
    </lineage>
</organism>
<evidence type="ECO:0000313" key="1">
    <source>
        <dbReference type="EMBL" id="ASJ23700.1"/>
    </source>
</evidence>
<gene>
    <name evidence="1" type="ORF">LHGZ1_0869</name>
</gene>
<evidence type="ECO:0000313" key="2">
    <source>
        <dbReference type="Proteomes" id="UP000197424"/>
    </source>
</evidence>
<reference evidence="2" key="1">
    <citation type="submission" date="2017-06" db="EMBL/GenBank/DDBJ databases">
        <title>Whole genome sequence of Laribacter hongkongensis LHGZ1.</title>
        <authorList>
            <person name="Chen D."/>
            <person name="Wu H."/>
            <person name="Chen J."/>
        </authorList>
    </citation>
    <scope>NUCLEOTIDE SEQUENCE [LARGE SCALE GENOMIC DNA]</scope>
    <source>
        <strain evidence="2">LHGZ1</strain>
    </source>
</reference>